<organism evidence="2 3">
    <name type="scientific">Plasmodium falciparum (isolate Camp / Malaysia)</name>
    <dbReference type="NCBI Taxonomy" id="5835"/>
    <lineage>
        <taxon>Eukaryota</taxon>
        <taxon>Sar</taxon>
        <taxon>Alveolata</taxon>
        <taxon>Apicomplexa</taxon>
        <taxon>Aconoidasida</taxon>
        <taxon>Haemosporida</taxon>
        <taxon>Plasmodiidae</taxon>
        <taxon>Plasmodium</taxon>
        <taxon>Plasmodium (Laverania)</taxon>
    </lineage>
</organism>
<name>A0A024X634_PLAFC</name>
<evidence type="ECO:0000256" key="1">
    <source>
        <dbReference type="SAM" id="MobiDB-lite"/>
    </source>
</evidence>
<reference evidence="2 3" key="2">
    <citation type="submission" date="2013-02" db="EMBL/GenBank/DDBJ databases">
        <title>The Genome Sequence of Plasmodium falciparum CAMP/Malaysia.</title>
        <authorList>
            <consortium name="The Broad Institute Genome Sequencing Platform"/>
            <consortium name="The Broad Institute Genome Sequencing Center for Infectious Disease"/>
            <person name="Neafsey D."/>
            <person name="Cheeseman I."/>
            <person name="Volkman S."/>
            <person name="Adams J."/>
            <person name="Walker B."/>
            <person name="Young S.K."/>
            <person name="Zeng Q."/>
            <person name="Gargeya S."/>
            <person name="Fitzgerald M."/>
            <person name="Haas B."/>
            <person name="Abouelleil A."/>
            <person name="Alvarado L."/>
            <person name="Arachchi H.M."/>
            <person name="Berlin A.M."/>
            <person name="Chapman S.B."/>
            <person name="Dewar J."/>
            <person name="Goldberg J."/>
            <person name="Griggs A."/>
            <person name="Gujja S."/>
            <person name="Hansen M."/>
            <person name="Howarth C."/>
            <person name="Imamovic A."/>
            <person name="Larimer J."/>
            <person name="McCowan C."/>
            <person name="Murphy C."/>
            <person name="Neiman D."/>
            <person name="Pearson M."/>
            <person name="Priest M."/>
            <person name="Roberts A."/>
            <person name="Saif S."/>
            <person name="Shea T."/>
            <person name="Sisk P."/>
            <person name="Sykes S."/>
            <person name="Wortman J."/>
            <person name="Nusbaum C."/>
            <person name="Birren B."/>
        </authorList>
    </citation>
    <scope>NUCLEOTIDE SEQUENCE [LARGE SCALE GENOMIC DNA]</scope>
    <source>
        <strain evidence="2 3">CAMP/Malaysia</strain>
    </source>
</reference>
<feature type="compositionally biased region" description="Basic and acidic residues" evidence="1">
    <location>
        <begin position="235"/>
        <end position="248"/>
    </location>
</feature>
<feature type="region of interest" description="Disordered" evidence="1">
    <location>
        <begin position="210"/>
        <end position="248"/>
    </location>
</feature>
<gene>
    <name evidence="2" type="ORF">PFMC_03145</name>
</gene>
<evidence type="ECO:0000313" key="2">
    <source>
        <dbReference type="EMBL" id="ETW60914.1"/>
    </source>
</evidence>
<protein>
    <submittedName>
        <fullName evidence="2">Uncharacterized protein</fullName>
    </submittedName>
</protein>
<proteinExistence type="predicted"/>
<feature type="compositionally biased region" description="Basic and acidic residues" evidence="1">
    <location>
        <begin position="211"/>
        <end position="222"/>
    </location>
</feature>
<feature type="region of interest" description="Disordered" evidence="1">
    <location>
        <begin position="1"/>
        <end position="29"/>
    </location>
</feature>
<dbReference type="Proteomes" id="UP000030694">
    <property type="component" value="Unassembled WGS sequence"/>
</dbReference>
<reference evidence="2 3" key="1">
    <citation type="submission" date="2013-02" db="EMBL/GenBank/DDBJ databases">
        <title>The Genome Annotation of Plasmodium falciparum CAMP/Malaysia.</title>
        <authorList>
            <consortium name="The Broad Institute Genome Sequencing Platform"/>
            <consortium name="The Broad Institute Genome Sequencing Center for Infectious Disease"/>
            <person name="Neafsey D."/>
            <person name="Hoffman S."/>
            <person name="Volkman S."/>
            <person name="Rosenthal P."/>
            <person name="Walker B."/>
            <person name="Young S.K."/>
            <person name="Zeng Q."/>
            <person name="Gargeya S."/>
            <person name="Fitzgerald M."/>
            <person name="Haas B."/>
            <person name="Abouelleil A."/>
            <person name="Allen A.W."/>
            <person name="Alvarado L."/>
            <person name="Arachchi H.M."/>
            <person name="Berlin A.M."/>
            <person name="Chapman S.B."/>
            <person name="Gainer-Dewar J."/>
            <person name="Goldberg J."/>
            <person name="Griggs A."/>
            <person name="Gujja S."/>
            <person name="Hansen M."/>
            <person name="Howarth C."/>
            <person name="Imamovic A."/>
            <person name="Ireland A."/>
            <person name="Larimer J."/>
            <person name="McCowan C."/>
            <person name="Murphy C."/>
            <person name="Pearson M."/>
            <person name="Poon T.W."/>
            <person name="Priest M."/>
            <person name="Roberts A."/>
            <person name="Saif S."/>
            <person name="Shea T."/>
            <person name="Sisk P."/>
            <person name="Sykes S."/>
            <person name="Wortman J."/>
            <person name="Nusbaum C."/>
            <person name="Birren B."/>
        </authorList>
    </citation>
    <scope>NUCLEOTIDE SEQUENCE [LARGE SCALE GENOMIC DNA]</scope>
    <source>
        <strain evidence="2 3">CAMP/Malaysia</strain>
    </source>
</reference>
<accession>A0A024X634</accession>
<dbReference type="AlphaFoldDB" id="A0A024X634"/>
<evidence type="ECO:0000313" key="3">
    <source>
        <dbReference type="Proteomes" id="UP000030694"/>
    </source>
</evidence>
<dbReference type="EMBL" id="KI927522">
    <property type="protein sequence ID" value="ETW60914.1"/>
    <property type="molecule type" value="Genomic_DNA"/>
</dbReference>
<sequence>MNLHNDDNMSDNISLHNDDDQEEEQEYSSNINFKNNIILNDGNDYKEIINNEIYELNNVKEEDEYNLIKENYDIQSDDDDNNNININDDHKFYYRHIHSNIKDNEEGSKNILKINEEEYQKKLQNLFINKTVYENQDQRDFTKNENLHDDYYYFKYLNNKENTTDPYHYTKGCKKTNIQVTPSPFPQFLRDIQIYNIPQKKIRLKRTSIPLKKEDDKNKEQKYIYNKTKKKDRKKERSISVVREKVNK</sequence>